<reference evidence="1 2" key="1">
    <citation type="submission" date="2021-03" db="EMBL/GenBank/DDBJ databases">
        <authorList>
            <person name="Peeters C."/>
        </authorList>
    </citation>
    <scope>NUCLEOTIDE SEQUENCE [LARGE SCALE GENOMIC DNA]</scope>
    <source>
        <strain evidence="1 2">LMG 26411</strain>
    </source>
</reference>
<keyword evidence="2" id="KW-1185">Reference proteome</keyword>
<protein>
    <submittedName>
        <fullName evidence="1">Uncharacterized protein</fullName>
    </submittedName>
</protein>
<gene>
    <name evidence="1" type="ORF">LMG26411_05977</name>
</gene>
<name>A0ABM8TQV6_9BURK</name>
<dbReference type="RefSeq" id="WP_211956825.1">
    <property type="nucleotide sequence ID" value="NZ_CAJPVI010000046.1"/>
</dbReference>
<accession>A0ABM8TQV6</accession>
<sequence length="90" mass="9817">MPEHERSYKGFRIVIFVPDAMAPGVSNSNGRVQISRPGQDIGVRTGVRFTPDWSHPPATPQEAEDWLFAYAAGAIDCELAGGFGMDLSHE</sequence>
<dbReference type="Proteomes" id="UP000672657">
    <property type="component" value="Unassembled WGS sequence"/>
</dbReference>
<comment type="caution">
    <text evidence="1">The sequence shown here is derived from an EMBL/GenBank/DDBJ whole genome shotgun (WGS) entry which is preliminary data.</text>
</comment>
<organism evidence="1 2">
    <name type="scientific">Cupriavidus numazuensis</name>
    <dbReference type="NCBI Taxonomy" id="221992"/>
    <lineage>
        <taxon>Bacteria</taxon>
        <taxon>Pseudomonadati</taxon>
        <taxon>Pseudomonadota</taxon>
        <taxon>Betaproteobacteria</taxon>
        <taxon>Burkholderiales</taxon>
        <taxon>Burkholderiaceae</taxon>
        <taxon>Cupriavidus</taxon>
    </lineage>
</organism>
<evidence type="ECO:0000313" key="2">
    <source>
        <dbReference type="Proteomes" id="UP000672657"/>
    </source>
</evidence>
<proteinExistence type="predicted"/>
<dbReference type="EMBL" id="CAJPVI010000046">
    <property type="protein sequence ID" value="CAG2158408.1"/>
    <property type="molecule type" value="Genomic_DNA"/>
</dbReference>
<evidence type="ECO:0000313" key="1">
    <source>
        <dbReference type="EMBL" id="CAG2158408.1"/>
    </source>
</evidence>